<organism evidence="1 2">
    <name type="scientific">Leishmania donovani</name>
    <dbReference type="NCBI Taxonomy" id="5661"/>
    <lineage>
        <taxon>Eukaryota</taxon>
        <taxon>Discoba</taxon>
        <taxon>Euglenozoa</taxon>
        <taxon>Kinetoplastea</taxon>
        <taxon>Metakinetoplastina</taxon>
        <taxon>Trypanosomatida</taxon>
        <taxon>Trypanosomatidae</taxon>
        <taxon>Leishmaniinae</taxon>
        <taxon>Leishmania</taxon>
    </lineage>
</organism>
<dbReference type="EMBL" id="FR799602">
    <property type="protein sequence ID" value="CBZ32912.1"/>
    <property type="molecule type" value="Genomic_DNA"/>
</dbReference>
<name>E9BCD6_LEIDO</name>
<dbReference type="RefSeq" id="XP_003859620.1">
    <property type="nucleotide sequence ID" value="XM_003859572.1"/>
</dbReference>
<accession>E9BCD6</accession>
<gene>
    <name evidence="1" type="ORF">LDBPK_150960</name>
</gene>
<dbReference type="GeneID" id="13392960"/>
<sequence length="96" mass="10373">MPTSASLFGVCHSCCTAPRLPARPLTAPLNTPCALNCFPLFSPLSLSAFFFLLCDPVTGACAHTYTRAPQPPQHPSLLSLPSAVVRAARCRHRRLR</sequence>
<evidence type="ECO:0000313" key="2">
    <source>
        <dbReference type="Proteomes" id="UP000008980"/>
    </source>
</evidence>
<dbReference type="Proteomes" id="UP000008980">
    <property type="component" value="Chromosome 15"/>
</dbReference>
<dbReference type="AlphaFoldDB" id="E9BCD6"/>
<reference evidence="2" key="2">
    <citation type="submission" date="2011-02" db="EMBL/GenBank/DDBJ databases">
        <title>Whole genome sequencing of Leishmania donovani clinical lines reveals dynamic variation related to drug resistance.</title>
        <authorList>
            <person name="Downing T."/>
            <person name="Imamura H."/>
            <person name="Sanders M."/>
            <person name="Decuypere S."/>
            <person name="Hertz-Fowler C."/>
            <person name="Clark T.G."/>
            <person name="Rijal S."/>
            <person name="Sundar S."/>
            <person name="Quail M.A."/>
            <person name="De Doncker S."/>
            <person name="Maes I."/>
            <person name="Vanaerschot M."/>
            <person name="Stark O."/>
            <person name="Schonian G."/>
            <person name="Dujardin J.C."/>
            <person name="Berriman M."/>
        </authorList>
    </citation>
    <scope>NUCLEOTIDE SEQUENCE [LARGE SCALE GENOMIC DNA]</scope>
    <source>
        <strain evidence="2">BPK282A1</strain>
    </source>
</reference>
<protein>
    <submittedName>
        <fullName evidence="1">Uncharacterized protein</fullName>
    </submittedName>
</protein>
<evidence type="ECO:0000313" key="1">
    <source>
        <dbReference type="EMBL" id="CBZ32912.1"/>
    </source>
</evidence>
<reference evidence="1 2" key="1">
    <citation type="journal article" date="2011" name="Genome Res.">
        <title>Whole genome sequencing of multiple Leishmania donovani clinical isolates provides insights into population structure and mechanisms of drug resistance.</title>
        <authorList>
            <person name="Downing T."/>
            <person name="Imamura H."/>
            <person name="Decuypere S."/>
            <person name="Clark T.G."/>
            <person name="Coombs G.H."/>
            <person name="Cotton J.A."/>
            <person name="Hilley J.D."/>
            <person name="de Doncker S."/>
            <person name="Maes I."/>
            <person name="Mottram J.C."/>
            <person name="Quail M.A."/>
            <person name="Rijal S."/>
            <person name="Sanders M."/>
            <person name="Schonian G."/>
            <person name="Stark O."/>
            <person name="Sundar S."/>
            <person name="Vanaerschot M."/>
            <person name="Hertz-Fowler C."/>
            <person name="Dujardin J.C."/>
            <person name="Berriman M."/>
        </authorList>
    </citation>
    <scope>NUCLEOTIDE SEQUENCE [LARGE SCALE GENOMIC DNA]</scope>
    <source>
        <strain evidence="1 2">BPK282A1</strain>
    </source>
</reference>
<dbReference type="KEGG" id="ldo:LDBPK_150960"/>
<dbReference type="VEuPathDB" id="TriTrypDB:LdBPK_150960.1"/>
<proteinExistence type="predicted"/>